<gene>
    <name evidence="13" type="ORF">BVH74_07885</name>
</gene>
<dbReference type="Pfam" id="PF07715">
    <property type="entry name" value="Plug"/>
    <property type="match status" value="1"/>
</dbReference>
<protein>
    <submittedName>
        <fullName evidence="13">Uncharacterized protein</fullName>
    </submittedName>
</protein>
<evidence type="ECO:0000259" key="11">
    <source>
        <dbReference type="Pfam" id="PF00593"/>
    </source>
</evidence>
<dbReference type="InterPro" id="IPR012910">
    <property type="entry name" value="Plug_dom"/>
</dbReference>
<keyword evidence="5 9" id="KW-0798">TonB box</keyword>
<evidence type="ECO:0000256" key="4">
    <source>
        <dbReference type="ARBA" id="ARBA00022692"/>
    </source>
</evidence>
<dbReference type="GO" id="GO:0009279">
    <property type="term" value="C:cell outer membrane"/>
    <property type="evidence" value="ECO:0007669"/>
    <property type="project" value="UniProtKB-SubCell"/>
</dbReference>
<keyword evidence="4 8" id="KW-0812">Transmembrane</keyword>
<dbReference type="PANTHER" id="PTHR30442:SF0">
    <property type="entry name" value="FE(3+) DICITRATE TRANSPORT PROTEIN FECA"/>
    <property type="match status" value="1"/>
</dbReference>
<dbReference type="RefSeq" id="WP_080049526.1">
    <property type="nucleotide sequence ID" value="NZ_CP020100.1"/>
</dbReference>
<keyword evidence="6 8" id="KW-0472">Membrane</keyword>
<keyword evidence="10" id="KW-0732">Signal</keyword>
<accession>A0A1V0B414</accession>
<keyword evidence="3 8" id="KW-1134">Transmembrane beta strand</keyword>
<dbReference type="GO" id="GO:0033214">
    <property type="term" value="P:siderophore-iron import into cell"/>
    <property type="evidence" value="ECO:0007669"/>
    <property type="project" value="TreeGrafter"/>
</dbReference>
<feature type="domain" description="TonB-dependent receptor-like beta-barrel" evidence="11">
    <location>
        <begin position="227"/>
        <end position="680"/>
    </location>
</feature>
<dbReference type="KEGG" id="ppha:BVH74_07885"/>
<dbReference type="Gene3D" id="2.40.170.20">
    <property type="entry name" value="TonB-dependent receptor, beta-barrel domain"/>
    <property type="match status" value="1"/>
</dbReference>
<keyword evidence="2 8" id="KW-0813">Transport</keyword>
<dbReference type="Proteomes" id="UP000243488">
    <property type="component" value="Chromosome"/>
</dbReference>
<evidence type="ECO:0000256" key="9">
    <source>
        <dbReference type="RuleBase" id="RU003357"/>
    </source>
</evidence>
<dbReference type="PANTHER" id="PTHR30442">
    <property type="entry name" value="IRON III DICITRATE TRANSPORT PROTEIN FECA"/>
    <property type="match status" value="1"/>
</dbReference>
<dbReference type="InterPro" id="IPR037066">
    <property type="entry name" value="Plug_dom_sf"/>
</dbReference>
<dbReference type="InterPro" id="IPR036942">
    <property type="entry name" value="Beta-barrel_TonB_sf"/>
</dbReference>
<dbReference type="InterPro" id="IPR039426">
    <property type="entry name" value="TonB-dep_rcpt-like"/>
</dbReference>
<comment type="similarity">
    <text evidence="8 9">Belongs to the TonB-dependent receptor family.</text>
</comment>
<dbReference type="InterPro" id="IPR000531">
    <property type="entry name" value="Beta-barrel_TonB"/>
</dbReference>
<keyword evidence="7 8" id="KW-0998">Cell outer membrane</keyword>
<evidence type="ECO:0000256" key="7">
    <source>
        <dbReference type="ARBA" id="ARBA00023237"/>
    </source>
</evidence>
<feature type="domain" description="TonB-dependent receptor plug" evidence="12">
    <location>
        <begin position="48"/>
        <end position="151"/>
    </location>
</feature>
<evidence type="ECO:0000313" key="14">
    <source>
        <dbReference type="Proteomes" id="UP000243488"/>
    </source>
</evidence>
<evidence type="ECO:0000256" key="1">
    <source>
        <dbReference type="ARBA" id="ARBA00004571"/>
    </source>
</evidence>
<sequence length="709" mass="78847">MPALTPIARAVKLTALLCLPGLALAQTSEQPLQLPSMDVRSLVPSEIQGMPGAANLLSRETLDIYKPYSLHDAFDFVPGVRTIDDDVLGLRSGIGIRGAPPRRSRKVLLLEDGTPINNSAYLDSGAHYTPPMQRLEQIEVLKGAGQIVHGPLNNHGIINFRNLKPTATPQTKVELGAGNQDTRQVHLMHRRTEGPVGMVFAYTSQEADGTFDVEEHEFDDFYAALQWQINERHQLATSATYFRERSQGYDESNLSLAEYRNKPRSKRQLDEAREFNNISVDYYKLDLTHNFQLSNDVRLSSKVFATELDRPRFQTRGTSPREGGVMEGRDRRYHTLGADSRIDIGNLHALGLEHRLQAGLRYEKHRFADRRPVGRPGEYLKESNRGNVYARAGVDGYTRDGRLVSYDAEAVSGFIQNTLSWGDWAITPGLRYETYNQYKKTNFRPGSSDEGSRDKDSNSLWLPGISLLYSGFNATEIYAGIHRGYAPASARTDDFPLTPETGINSQIGVRSHALRGVSLDAAFFYNRIKDTLIRDSVDSFGDALFINAANSHVHGLDLGARIDSDAFYNSPYNLFAELALNFTKARFSNGPLKGNQVPEVPTRVGSLTLGVEHAAGWQLSVTTSHFGAFYTDIENTRALDVTGSEDDAGRVPGRTLWSARASYQLPTRLDTTLWLQGRNLSDKLYIADIQEGIRPGAPRTVVGGVTFRF</sequence>
<dbReference type="AlphaFoldDB" id="A0A1V0B414"/>
<dbReference type="SUPFAM" id="SSF56935">
    <property type="entry name" value="Porins"/>
    <property type="match status" value="1"/>
</dbReference>
<comment type="subcellular location">
    <subcellularLocation>
        <location evidence="1 8">Cell outer membrane</location>
        <topology evidence="1 8">Multi-pass membrane protein</topology>
    </subcellularLocation>
</comment>
<dbReference type="PROSITE" id="PS52016">
    <property type="entry name" value="TONB_DEPENDENT_REC_3"/>
    <property type="match status" value="1"/>
</dbReference>
<evidence type="ECO:0000256" key="6">
    <source>
        <dbReference type="ARBA" id="ARBA00023136"/>
    </source>
</evidence>
<evidence type="ECO:0000313" key="13">
    <source>
        <dbReference type="EMBL" id="AQZ94673.1"/>
    </source>
</evidence>
<dbReference type="EMBL" id="CP020100">
    <property type="protein sequence ID" value="AQZ94673.1"/>
    <property type="molecule type" value="Genomic_DNA"/>
</dbReference>
<evidence type="ECO:0000256" key="3">
    <source>
        <dbReference type="ARBA" id="ARBA00022452"/>
    </source>
</evidence>
<evidence type="ECO:0000256" key="8">
    <source>
        <dbReference type="PROSITE-ProRule" id="PRU01360"/>
    </source>
</evidence>
<evidence type="ECO:0000256" key="2">
    <source>
        <dbReference type="ARBA" id="ARBA00022448"/>
    </source>
</evidence>
<feature type="chain" id="PRO_5012640453" evidence="10">
    <location>
        <begin position="26"/>
        <end position="709"/>
    </location>
</feature>
<dbReference type="STRING" id="1931241.BVH74_07885"/>
<evidence type="ECO:0000256" key="10">
    <source>
        <dbReference type="SAM" id="SignalP"/>
    </source>
</evidence>
<evidence type="ECO:0000256" key="5">
    <source>
        <dbReference type="ARBA" id="ARBA00023077"/>
    </source>
</evidence>
<feature type="signal peptide" evidence="10">
    <location>
        <begin position="1"/>
        <end position="25"/>
    </location>
</feature>
<name>A0A1V0B414_9GAMM</name>
<proteinExistence type="inferred from homology"/>
<organism evidence="13 14">
    <name type="scientific">Halopseudomonas phragmitis</name>
    <dbReference type="NCBI Taxonomy" id="1931241"/>
    <lineage>
        <taxon>Bacteria</taxon>
        <taxon>Pseudomonadati</taxon>
        <taxon>Pseudomonadota</taxon>
        <taxon>Gammaproteobacteria</taxon>
        <taxon>Pseudomonadales</taxon>
        <taxon>Pseudomonadaceae</taxon>
        <taxon>Halopseudomonas</taxon>
    </lineage>
</organism>
<evidence type="ECO:0000259" key="12">
    <source>
        <dbReference type="Pfam" id="PF07715"/>
    </source>
</evidence>
<reference evidence="13 14" key="1">
    <citation type="submission" date="2017-03" db="EMBL/GenBank/DDBJ databases">
        <title>Complete genome sequence of the novel DNRA strain Pseudomonas sp. S-6-2 isolated from Chinese polluted river sediment. Journal of Biotechnology.</title>
        <authorList>
            <person name="Li J."/>
            <person name="Xiang F."/>
            <person name="Wang L."/>
            <person name="Xi L."/>
            <person name="Liu J."/>
        </authorList>
    </citation>
    <scope>NUCLEOTIDE SEQUENCE [LARGE SCALE GENOMIC DNA]</scope>
    <source>
        <strain evidence="13 14">S-6-2</strain>
    </source>
</reference>
<keyword evidence="14" id="KW-1185">Reference proteome</keyword>
<dbReference type="Gene3D" id="2.170.130.10">
    <property type="entry name" value="TonB-dependent receptor, plug domain"/>
    <property type="match status" value="1"/>
</dbReference>
<dbReference type="Pfam" id="PF00593">
    <property type="entry name" value="TonB_dep_Rec_b-barrel"/>
    <property type="match status" value="1"/>
</dbReference>